<comment type="caution">
    <text evidence="1">The sequence shown here is derived from an EMBL/GenBank/DDBJ whole genome shotgun (WGS) entry which is preliminary data.</text>
</comment>
<accession>A0ABQ4PYI7</accession>
<dbReference type="EMBL" id="BPFZ01000018">
    <property type="protein sequence ID" value="GIU68044.1"/>
    <property type="molecule type" value="Genomic_DNA"/>
</dbReference>
<proteinExistence type="predicted"/>
<evidence type="ECO:0000313" key="1">
    <source>
        <dbReference type="EMBL" id="GIU68044.1"/>
    </source>
</evidence>
<keyword evidence="2" id="KW-1185">Reference proteome</keyword>
<dbReference type="RefSeq" id="WP_284361569.1">
    <property type="nucleotide sequence ID" value="NZ_BPFZ01000018.1"/>
</dbReference>
<dbReference type="SUPFAM" id="SSF48452">
    <property type="entry name" value="TPR-like"/>
    <property type="match status" value="1"/>
</dbReference>
<name>A0ABQ4PYI7_9PROT</name>
<evidence type="ECO:0008006" key="3">
    <source>
        <dbReference type="Google" id="ProtNLM"/>
    </source>
</evidence>
<organism evidence="1 2">
    <name type="scientific">Candidatus Phycosocius spiralis</name>
    <dbReference type="NCBI Taxonomy" id="2815099"/>
    <lineage>
        <taxon>Bacteria</taxon>
        <taxon>Pseudomonadati</taxon>
        <taxon>Pseudomonadota</taxon>
        <taxon>Alphaproteobacteria</taxon>
        <taxon>Caulobacterales</taxon>
        <taxon>Caulobacterales incertae sedis</taxon>
        <taxon>Candidatus Phycosocius</taxon>
    </lineage>
</organism>
<reference evidence="1" key="2">
    <citation type="journal article" date="2023" name="ISME Commun">
        <title>Characterization of a bloom-associated alphaproteobacterial lineage, 'Candidatus Phycosocius': insights into freshwater algal-bacterial interactions.</title>
        <authorList>
            <person name="Tanabe Y."/>
            <person name="Yamaguchi H."/>
            <person name="Yoshida M."/>
            <person name="Kai A."/>
            <person name="Okazaki Y."/>
        </authorList>
    </citation>
    <scope>NUCLEOTIDE SEQUENCE</scope>
    <source>
        <strain evidence="1">BOTRYCO-1</strain>
    </source>
</reference>
<dbReference type="Proteomes" id="UP001161064">
    <property type="component" value="Unassembled WGS sequence"/>
</dbReference>
<sequence>MRETCDDQTMEELIGLLQANDERALDKLDSLVREFSTDPRLPFMKASLLVSTGNPIQAHYWFNKALELAPDFAIARFQFGLFQLTSGEPAQALETWGRLDLLPDGHYLRAFVDGLRCLIRDDFNGARRHLTIGMAANDENGPLNNDMALLMRQLDSLEHSSQNLSSPDDTSDEEVSQTSLLLQQLGIYGLPN</sequence>
<reference evidence="1" key="1">
    <citation type="submission" date="2021-05" db="EMBL/GenBank/DDBJ databases">
        <authorList>
            <person name="Tanabe Y."/>
        </authorList>
    </citation>
    <scope>NUCLEOTIDE SEQUENCE</scope>
    <source>
        <strain evidence="1">BOTRYCO-1</strain>
    </source>
</reference>
<protein>
    <recommendedName>
        <fullName evidence="3">Tetratricopeptide repeat protein</fullName>
    </recommendedName>
</protein>
<evidence type="ECO:0000313" key="2">
    <source>
        <dbReference type="Proteomes" id="UP001161064"/>
    </source>
</evidence>
<dbReference type="Gene3D" id="1.25.40.10">
    <property type="entry name" value="Tetratricopeptide repeat domain"/>
    <property type="match status" value="1"/>
</dbReference>
<dbReference type="InterPro" id="IPR011990">
    <property type="entry name" value="TPR-like_helical_dom_sf"/>
</dbReference>
<gene>
    <name evidence="1" type="ORF">PsB1_2198</name>
</gene>